<keyword evidence="5" id="KW-0272">Extracellular matrix</keyword>
<dbReference type="GO" id="GO:0030182">
    <property type="term" value="P:neuron differentiation"/>
    <property type="evidence" value="ECO:0007669"/>
    <property type="project" value="TreeGrafter"/>
</dbReference>
<dbReference type="Pfam" id="PF00110">
    <property type="entry name" value="wnt"/>
    <property type="match status" value="1"/>
</dbReference>
<keyword evidence="3 9" id="KW-0217">Developmental protein</keyword>
<keyword evidence="6 9" id="KW-0879">Wnt signaling pathway</keyword>
<sequence length="334" mass="37203">MASFFWTKLLPFVIILVLLETPDPGRATWWYMSQLPIQALALVHNGAICGNIPGLIGRQRRLCRAHPDVMISVIDGAKLGVQECQYQFRSNRWNCSTSERDSSVFGKIMLKVIYYPFVVSNYSVNTEVGSREAAFVYGISTAGVVHAITRACSKGELLNCACDPTKVGFGKDKRGSFEWGGCSDNVMYGSRFARKFVDARETDKRDARALMNMHNNRAGRRAVRKSRKLECKCHGVSGSCALRTCWLAMHDFRQVGNMLRERYNGATQVMMDQTGTGLIVSHLNHKKPTRSDLVYFEGSPDYCVQDPVTASGHRGGLKKCLAFQDSPGSTGYAR</sequence>
<dbReference type="EMBL" id="JAODUP010000076">
    <property type="protein sequence ID" value="KAK2163627.1"/>
    <property type="molecule type" value="Genomic_DNA"/>
</dbReference>
<dbReference type="PANTHER" id="PTHR12027">
    <property type="entry name" value="WNT RELATED"/>
    <property type="match status" value="1"/>
</dbReference>
<comment type="function">
    <text evidence="9">Ligand for members of the frizzled family of seven transmembrane receptors.</text>
</comment>
<evidence type="ECO:0000313" key="11">
    <source>
        <dbReference type="EMBL" id="KAK2163627.1"/>
    </source>
</evidence>
<evidence type="ECO:0000256" key="1">
    <source>
        <dbReference type="ARBA" id="ARBA00004498"/>
    </source>
</evidence>
<dbReference type="GO" id="GO:0005109">
    <property type="term" value="F:frizzled binding"/>
    <property type="evidence" value="ECO:0007669"/>
    <property type="project" value="TreeGrafter"/>
</dbReference>
<dbReference type="GO" id="GO:0005125">
    <property type="term" value="F:cytokine activity"/>
    <property type="evidence" value="ECO:0007669"/>
    <property type="project" value="TreeGrafter"/>
</dbReference>
<keyword evidence="8" id="KW-0449">Lipoprotein</keyword>
<gene>
    <name evidence="11" type="ORF">LSH36_76g03048</name>
</gene>
<evidence type="ECO:0000313" key="12">
    <source>
        <dbReference type="Proteomes" id="UP001208570"/>
    </source>
</evidence>
<feature type="signal peptide" evidence="10">
    <location>
        <begin position="1"/>
        <end position="27"/>
    </location>
</feature>
<evidence type="ECO:0000256" key="2">
    <source>
        <dbReference type="ARBA" id="ARBA00005683"/>
    </source>
</evidence>
<protein>
    <recommendedName>
        <fullName evidence="9">Protein Wnt</fullName>
    </recommendedName>
</protein>
<evidence type="ECO:0000256" key="9">
    <source>
        <dbReference type="RuleBase" id="RU003500"/>
    </source>
</evidence>
<evidence type="ECO:0000256" key="6">
    <source>
        <dbReference type="ARBA" id="ARBA00022687"/>
    </source>
</evidence>
<name>A0AAD9NAZ7_9ANNE</name>
<accession>A0AAD9NAZ7</accession>
<comment type="subcellular location">
    <subcellularLocation>
        <location evidence="1 9">Secreted</location>
        <location evidence="1 9">Extracellular space</location>
        <location evidence="1 9">Extracellular matrix</location>
    </subcellularLocation>
</comment>
<feature type="chain" id="PRO_5042231226" description="Protein Wnt" evidence="10">
    <location>
        <begin position="28"/>
        <end position="334"/>
    </location>
</feature>
<keyword evidence="4" id="KW-0964">Secreted</keyword>
<evidence type="ECO:0000256" key="3">
    <source>
        <dbReference type="ARBA" id="ARBA00022473"/>
    </source>
</evidence>
<dbReference type="GO" id="GO:0060070">
    <property type="term" value="P:canonical Wnt signaling pathway"/>
    <property type="evidence" value="ECO:0007669"/>
    <property type="project" value="TreeGrafter"/>
</dbReference>
<reference evidence="11" key="1">
    <citation type="journal article" date="2023" name="Mol. Biol. Evol.">
        <title>Third-Generation Sequencing Reveals the Adaptive Role of the Epigenome in Three Deep-Sea Polychaetes.</title>
        <authorList>
            <person name="Perez M."/>
            <person name="Aroh O."/>
            <person name="Sun Y."/>
            <person name="Lan Y."/>
            <person name="Juniper S.K."/>
            <person name="Young C.R."/>
            <person name="Angers B."/>
            <person name="Qian P.Y."/>
        </authorList>
    </citation>
    <scope>NUCLEOTIDE SEQUENCE</scope>
    <source>
        <strain evidence="11">P08H-3</strain>
    </source>
</reference>
<dbReference type="PROSITE" id="PS00246">
    <property type="entry name" value="WNT1"/>
    <property type="match status" value="1"/>
</dbReference>
<keyword evidence="12" id="KW-1185">Reference proteome</keyword>
<organism evidence="11 12">
    <name type="scientific">Paralvinella palmiformis</name>
    <dbReference type="NCBI Taxonomy" id="53620"/>
    <lineage>
        <taxon>Eukaryota</taxon>
        <taxon>Metazoa</taxon>
        <taxon>Spiralia</taxon>
        <taxon>Lophotrochozoa</taxon>
        <taxon>Annelida</taxon>
        <taxon>Polychaeta</taxon>
        <taxon>Sedentaria</taxon>
        <taxon>Canalipalpata</taxon>
        <taxon>Terebellida</taxon>
        <taxon>Terebelliformia</taxon>
        <taxon>Alvinellidae</taxon>
        <taxon>Paralvinella</taxon>
    </lineage>
</organism>
<dbReference type="SMART" id="SM00097">
    <property type="entry name" value="WNT1"/>
    <property type="match status" value="1"/>
</dbReference>
<dbReference type="Proteomes" id="UP001208570">
    <property type="component" value="Unassembled WGS sequence"/>
</dbReference>
<evidence type="ECO:0000256" key="8">
    <source>
        <dbReference type="ARBA" id="ARBA00023288"/>
    </source>
</evidence>
<evidence type="ECO:0000256" key="7">
    <source>
        <dbReference type="ARBA" id="ARBA00023157"/>
    </source>
</evidence>
<dbReference type="GO" id="GO:0005615">
    <property type="term" value="C:extracellular space"/>
    <property type="evidence" value="ECO:0007669"/>
    <property type="project" value="TreeGrafter"/>
</dbReference>
<keyword evidence="7" id="KW-1015">Disulfide bond</keyword>
<dbReference type="InterPro" id="IPR018161">
    <property type="entry name" value="Wnt_CS"/>
</dbReference>
<evidence type="ECO:0000256" key="10">
    <source>
        <dbReference type="SAM" id="SignalP"/>
    </source>
</evidence>
<dbReference type="PANTHER" id="PTHR12027:SF37">
    <property type="entry name" value="PROTEIN WNT"/>
    <property type="match status" value="1"/>
</dbReference>
<dbReference type="AlphaFoldDB" id="A0AAD9NAZ7"/>
<evidence type="ECO:0000256" key="4">
    <source>
        <dbReference type="ARBA" id="ARBA00022525"/>
    </source>
</evidence>
<keyword evidence="10" id="KW-0732">Signal</keyword>
<proteinExistence type="inferred from homology"/>
<comment type="caution">
    <text evidence="11">The sequence shown here is derived from an EMBL/GenBank/DDBJ whole genome shotgun (WGS) entry which is preliminary data.</text>
</comment>
<dbReference type="InterPro" id="IPR005817">
    <property type="entry name" value="Wnt"/>
</dbReference>
<dbReference type="PRINTS" id="PR01349">
    <property type="entry name" value="WNTPROTEIN"/>
</dbReference>
<dbReference type="GO" id="GO:0045165">
    <property type="term" value="P:cell fate commitment"/>
    <property type="evidence" value="ECO:0007669"/>
    <property type="project" value="TreeGrafter"/>
</dbReference>
<comment type="similarity">
    <text evidence="2 9">Belongs to the Wnt family.</text>
</comment>
<evidence type="ECO:0000256" key="5">
    <source>
        <dbReference type="ARBA" id="ARBA00022530"/>
    </source>
</evidence>